<reference evidence="1" key="1">
    <citation type="thesis" date="2020" institute="ProQuest LLC" country="789 East Eisenhower Parkway, Ann Arbor, MI, USA">
        <title>Comparative Genomics and Chromosome Evolution.</title>
        <authorList>
            <person name="Mudd A.B."/>
        </authorList>
    </citation>
    <scope>NUCLEOTIDE SEQUENCE</scope>
    <source>
        <strain evidence="1">237g6f4</strain>
        <tissue evidence="1">Blood</tissue>
    </source>
</reference>
<dbReference type="EMBL" id="WNYA01000002">
    <property type="protein sequence ID" value="KAG8586860.1"/>
    <property type="molecule type" value="Genomic_DNA"/>
</dbReference>
<name>A0AAV7CQ66_ENGPU</name>
<dbReference type="AlphaFoldDB" id="A0AAV7CQ66"/>
<proteinExistence type="predicted"/>
<evidence type="ECO:0000313" key="1">
    <source>
        <dbReference type="EMBL" id="KAG8586860.1"/>
    </source>
</evidence>
<comment type="caution">
    <text evidence="1">The sequence shown here is derived from an EMBL/GenBank/DDBJ whole genome shotgun (WGS) entry which is preliminary data.</text>
</comment>
<sequence>MFSKAVVKMHHQTHLHSTLKACIWKAATFKTHAFWSKCVLPYALHILLSYSHQIFHLISLVQTVFGYQVNDFLFLAVALLNPDL</sequence>
<evidence type="ECO:0000313" key="2">
    <source>
        <dbReference type="Proteomes" id="UP000824782"/>
    </source>
</evidence>
<protein>
    <submittedName>
        <fullName evidence="1">Uncharacterized protein</fullName>
    </submittedName>
</protein>
<keyword evidence="2" id="KW-1185">Reference proteome</keyword>
<organism evidence="1 2">
    <name type="scientific">Engystomops pustulosus</name>
    <name type="common">Tungara frog</name>
    <name type="synonym">Physalaemus pustulosus</name>
    <dbReference type="NCBI Taxonomy" id="76066"/>
    <lineage>
        <taxon>Eukaryota</taxon>
        <taxon>Metazoa</taxon>
        <taxon>Chordata</taxon>
        <taxon>Craniata</taxon>
        <taxon>Vertebrata</taxon>
        <taxon>Euteleostomi</taxon>
        <taxon>Amphibia</taxon>
        <taxon>Batrachia</taxon>
        <taxon>Anura</taxon>
        <taxon>Neobatrachia</taxon>
        <taxon>Hyloidea</taxon>
        <taxon>Leptodactylidae</taxon>
        <taxon>Leiuperinae</taxon>
        <taxon>Engystomops</taxon>
    </lineage>
</organism>
<accession>A0AAV7CQ66</accession>
<gene>
    <name evidence="1" type="ORF">GDO81_005502</name>
</gene>
<dbReference type="Proteomes" id="UP000824782">
    <property type="component" value="Unassembled WGS sequence"/>
</dbReference>